<dbReference type="Gene3D" id="3.10.20.340">
    <property type="entry name" value="ArgJ beta chain, C-terminal domain"/>
    <property type="match status" value="1"/>
</dbReference>
<keyword evidence="9 10" id="KW-0012">Acyltransferase</keyword>
<gene>
    <name evidence="10 11" type="primary">argJ</name>
    <name evidence="11" type="ORF">Spb1_24500</name>
</gene>
<comment type="similarity">
    <text evidence="2 10">Belongs to the ArgJ family.</text>
</comment>
<keyword evidence="4 10" id="KW-0963">Cytoplasm</keyword>
<feature type="binding site" evidence="10">
    <location>
        <position position="397"/>
    </location>
    <ligand>
        <name>substrate</name>
    </ligand>
</feature>
<dbReference type="GO" id="GO:0005737">
    <property type="term" value="C:cytoplasm"/>
    <property type="evidence" value="ECO:0007669"/>
    <property type="project" value="UniProtKB-SubCell"/>
</dbReference>
<keyword evidence="6 10" id="KW-0028">Amino-acid biosynthesis</keyword>
<evidence type="ECO:0000256" key="10">
    <source>
        <dbReference type="HAMAP-Rule" id="MF_01106"/>
    </source>
</evidence>
<dbReference type="Gene3D" id="3.60.70.12">
    <property type="entry name" value="L-amino peptidase D-ALA esterase/amidase"/>
    <property type="match status" value="1"/>
</dbReference>
<comment type="pathway">
    <text evidence="10">Amino-acid biosynthesis; L-arginine biosynthesis; N(2)-acetyl-L-ornithine from L-glutamate: step 1/4.</text>
</comment>
<comment type="pathway">
    <text evidence="10">Amino-acid biosynthesis; L-arginine biosynthesis; L-ornithine and N-acetyl-L-glutamate from L-glutamate and N(2)-acetyl-L-ornithine (cyclic): step 1/1.</text>
</comment>
<dbReference type="EMBL" id="CP036299">
    <property type="protein sequence ID" value="QDV30516.1"/>
    <property type="molecule type" value="Genomic_DNA"/>
</dbReference>
<dbReference type="HAMAP" id="MF_01106">
    <property type="entry name" value="ArgJ"/>
    <property type="match status" value="1"/>
</dbReference>
<keyword evidence="7 10" id="KW-0808">Transferase</keyword>
<dbReference type="AlphaFoldDB" id="A0A518GPK3"/>
<dbReference type="EC" id="2.3.1.1" evidence="10"/>
<feature type="site" description="Involved in the stabilization of negative charge on the oxyanion by the formation of the oxyanion hole" evidence="10">
    <location>
        <position position="109"/>
    </location>
</feature>
<dbReference type="GO" id="GO:0004358">
    <property type="term" value="F:L-glutamate N-acetyltransferase activity, acting on acetyl-L-ornithine as donor"/>
    <property type="evidence" value="ECO:0007669"/>
    <property type="project" value="UniProtKB-UniRule"/>
</dbReference>
<comment type="subcellular location">
    <subcellularLocation>
        <location evidence="1 10">Cytoplasm</location>
    </subcellularLocation>
</comment>
<evidence type="ECO:0000313" key="11">
    <source>
        <dbReference type="EMBL" id="QDV30516.1"/>
    </source>
</evidence>
<evidence type="ECO:0000256" key="8">
    <source>
        <dbReference type="ARBA" id="ARBA00022813"/>
    </source>
</evidence>
<dbReference type="NCBIfam" id="TIGR00120">
    <property type="entry name" value="ArgJ"/>
    <property type="match status" value="1"/>
</dbReference>
<feature type="binding site" evidence="10">
    <location>
        <position position="174"/>
    </location>
    <ligand>
        <name>substrate</name>
    </ligand>
</feature>
<comment type="catalytic activity">
    <reaction evidence="10">
        <text>L-glutamate + acetyl-CoA = N-acetyl-L-glutamate + CoA + H(+)</text>
        <dbReference type="Rhea" id="RHEA:24292"/>
        <dbReference type="ChEBI" id="CHEBI:15378"/>
        <dbReference type="ChEBI" id="CHEBI:29985"/>
        <dbReference type="ChEBI" id="CHEBI:44337"/>
        <dbReference type="ChEBI" id="CHEBI:57287"/>
        <dbReference type="ChEBI" id="CHEBI:57288"/>
        <dbReference type="EC" id="2.3.1.1"/>
    </reaction>
</comment>
<feature type="binding site" evidence="10">
    <location>
        <position position="392"/>
    </location>
    <ligand>
        <name>substrate</name>
    </ligand>
</feature>
<dbReference type="SUPFAM" id="SSF56266">
    <property type="entry name" value="DmpA/ArgJ-like"/>
    <property type="match status" value="1"/>
</dbReference>
<feature type="active site" description="Nucleophile" evidence="10">
    <location>
        <position position="185"/>
    </location>
</feature>
<evidence type="ECO:0000256" key="7">
    <source>
        <dbReference type="ARBA" id="ARBA00022679"/>
    </source>
</evidence>
<dbReference type="OrthoDB" id="9804242at2"/>
<evidence type="ECO:0000256" key="9">
    <source>
        <dbReference type="ARBA" id="ARBA00023315"/>
    </source>
</evidence>
<sequence length="397" mass="41164">MTTSLPAGFQTAAVEAGVKPGTSRLDLALFISDAPCAAAGVFTTNLVCGAPVKVSRERLPRGTARGVVINAGNANACTGEQGIRDAEAMATAVGQAIGCPGEDILVCSTGVIGRLLPIEKIVTAIGVAGEQLSPTTESFDKAARSIMTTDTFPKQVTRELHLAGGSVRITGVCKGAAMIAPNMATMLGVIMTDAKSSPEVLREALSAAVADSFNCISVDGHESTSDSVILLANGLSQVDCTSGEAKVLFAKAVADVAMELAQLIIKDAEGASHFVTIDVTGCRSREEAFKIAKTVADSALVKTAICGADPNWGRIVSAAGYAGVPLKEEEVSLWVNGIALYESGVPLAFDAAAASKSMRENRDIHIDLRLTHGNGSIRFWTSDLTKEYVALNADYTT</sequence>
<protein>
    <recommendedName>
        <fullName evidence="10">Arginine biosynthesis bifunctional protein ArgJ</fullName>
    </recommendedName>
    <domain>
        <recommendedName>
            <fullName evidence="10">Glutamate N-acetyltransferase</fullName>
            <ecNumber evidence="10">2.3.1.35</ecNumber>
        </recommendedName>
        <alternativeName>
            <fullName evidence="10">Ornithine acetyltransferase</fullName>
            <shortName evidence="10">OATase</shortName>
        </alternativeName>
        <alternativeName>
            <fullName evidence="10">Ornithine transacetylase</fullName>
        </alternativeName>
    </domain>
    <domain>
        <recommendedName>
            <fullName evidence="10">Amino-acid acetyltransferase</fullName>
            <ecNumber evidence="10">2.3.1.1</ecNumber>
        </recommendedName>
        <alternativeName>
            <fullName evidence="10">N-acetylglutamate synthase</fullName>
            <shortName evidence="10">AGSase</shortName>
        </alternativeName>
    </domain>
    <component>
        <recommendedName>
            <fullName evidence="10">Arginine biosynthesis bifunctional protein ArgJ alpha chain</fullName>
        </recommendedName>
    </component>
    <component>
        <recommendedName>
            <fullName evidence="10">Arginine biosynthesis bifunctional protein ArgJ beta chain</fullName>
        </recommendedName>
    </component>
</protein>
<evidence type="ECO:0000313" key="12">
    <source>
        <dbReference type="Proteomes" id="UP000315349"/>
    </source>
</evidence>
<dbReference type="GO" id="GO:0006592">
    <property type="term" value="P:ornithine biosynthetic process"/>
    <property type="evidence" value="ECO:0007669"/>
    <property type="project" value="TreeGrafter"/>
</dbReference>
<comment type="function">
    <text evidence="10">Catalyzes two activities which are involved in the cyclic version of arginine biosynthesis: the synthesis of N-acetylglutamate from glutamate and acetyl-CoA as the acetyl donor, and of ornithine by transacetylation between N(2)-acetylornithine and glutamate.</text>
</comment>
<dbReference type="GO" id="GO:0004042">
    <property type="term" value="F:L-glutamate N-acetyltransferase activity"/>
    <property type="evidence" value="ECO:0007669"/>
    <property type="project" value="UniProtKB-UniRule"/>
</dbReference>
<organism evidence="11 12">
    <name type="scientific">Planctopirus ephydatiae</name>
    <dbReference type="NCBI Taxonomy" id="2528019"/>
    <lineage>
        <taxon>Bacteria</taxon>
        <taxon>Pseudomonadati</taxon>
        <taxon>Planctomycetota</taxon>
        <taxon>Planctomycetia</taxon>
        <taxon>Planctomycetales</taxon>
        <taxon>Planctomycetaceae</taxon>
        <taxon>Planctopirus</taxon>
    </lineage>
</organism>
<feature type="chain" id="PRO_5023288136" description="Arginine biosynthesis bifunctional protein ArgJ beta chain" evidence="10">
    <location>
        <begin position="185"/>
        <end position="397"/>
    </location>
</feature>
<keyword evidence="8 10" id="KW-0068">Autocatalytic cleavage</keyword>
<comment type="catalytic activity">
    <reaction evidence="10">
        <text>N(2)-acetyl-L-ornithine + L-glutamate = N-acetyl-L-glutamate + L-ornithine</text>
        <dbReference type="Rhea" id="RHEA:15349"/>
        <dbReference type="ChEBI" id="CHEBI:29985"/>
        <dbReference type="ChEBI" id="CHEBI:44337"/>
        <dbReference type="ChEBI" id="CHEBI:46911"/>
        <dbReference type="ChEBI" id="CHEBI:57805"/>
        <dbReference type="EC" id="2.3.1.35"/>
    </reaction>
</comment>
<evidence type="ECO:0000256" key="2">
    <source>
        <dbReference type="ARBA" id="ARBA00006774"/>
    </source>
</evidence>
<feature type="site" description="Cleavage; by autolysis" evidence="10">
    <location>
        <begin position="184"/>
        <end position="185"/>
    </location>
</feature>
<accession>A0A518GPK3</accession>
<keyword evidence="5 10" id="KW-0055">Arginine biosynthesis</keyword>
<feature type="chain" id="PRO_5023288135" description="Arginine biosynthesis bifunctional protein ArgJ alpha chain" evidence="10">
    <location>
        <begin position="1"/>
        <end position="184"/>
    </location>
</feature>
<feature type="site" description="Involved in the stabilization of negative charge on the oxyanion by the formation of the oxyanion hole" evidence="10">
    <location>
        <position position="110"/>
    </location>
</feature>
<evidence type="ECO:0000256" key="5">
    <source>
        <dbReference type="ARBA" id="ARBA00022571"/>
    </source>
</evidence>
<reference evidence="11 12" key="1">
    <citation type="submission" date="2019-02" db="EMBL/GenBank/DDBJ databases">
        <title>Deep-cultivation of Planctomycetes and their phenomic and genomic characterization uncovers novel biology.</title>
        <authorList>
            <person name="Wiegand S."/>
            <person name="Jogler M."/>
            <person name="Boedeker C."/>
            <person name="Pinto D."/>
            <person name="Vollmers J."/>
            <person name="Rivas-Marin E."/>
            <person name="Kohn T."/>
            <person name="Peeters S.H."/>
            <person name="Heuer A."/>
            <person name="Rast P."/>
            <person name="Oberbeckmann S."/>
            <person name="Bunk B."/>
            <person name="Jeske O."/>
            <person name="Meyerdierks A."/>
            <person name="Storesund J.E."/>
            <person name="Kallscheuer N."/>
            <person name="Luecker S."/>
            <person name="Lage O.M."/>
            <person name="Pohl T."/>
            <person name="Merkel B.J."/>
            <person name="Hornburger P."/>
            <person name="Mueller R.-W."/>
            <person name="Bruemmer F."/>
            <person name="Labrenz M."/>
            <person name="Spormann A.M."/>
            <person name="Op den Camp H."/>
            <person name="Overmann J."/>
            <person name="Amann R."/>
            <person name="Jetten M.S.M."/>
            <person name="Mascher T."/>
            <person name="Medema M.H."/>
            <person name="Devos D.P."/>
            <person name="Kaster A.-K."/>
            <person name="Ovreas L."/>
            <person name="Rohde M."/>
            <person name="Galperin M.Y."/>
            <person name="Jogler C."/>
        </authorList>
    </citation>
    <scope>NUCLEOTIDE SEQUENCE [LARGE SCALE GENOMIC DNA]</scope>
    <source>
        <strain evidence="11 12">Spb1</strain>
    </source>
</reference>
<dbReference type="NCBIfam" id="NF003802">
    <property type="entry name" value="PRK05388.1"/>
    <property type="match status" value="1"/>
</dbReference>
<proteinExistence type="inferred from homology"/>
<dbReference type="PANTHER" id="PTHR23100">
    <property type="entry name" value="ARGININE BIOSYNTHESIS BIFUNCTIONAL PROTEIN ARGJ"/>
    <property type="match status" value="1"/>
</dbReference>
<dbReference type="UniPathway" id="UPA00068">
    <property type="reaction ID" value="UER00106"/>
</dbReference>
<dbReference type="FunFam" id="3.60.70.12:FF:000001">
    <property type="entry name" value="Arginine biosynthesis bifunctional protein ArgJ, chloroplastic"/>
    <property type="match status" value="1"/>
</dbReference>
<dbReference type="EC" id="2.3.1.35" evidence="10"/>
<feature type="binding site" evidence="10">
    <location>
        <position position="269"/>
    </location>
    <ligand>
        <name>substrate</name>
    </ligand>
</feature>
<dbReference type="InterPro" id="IPR042195">
    <property type="entry name" value="ArgJ_beta_C"/>
</dbReference>
<feature type="binding site" evidence="10">
    <location>
        <position position="185"/>
    </location>
    <ligand>
        <name>substrate</name>
    </ligand>
</feature>
<name>A0A518GPK3_9PLAN</name>
<dbReference type="Proteomes" id="UP000315349">
    <property type="component" value="Chromosome"/>
</dbReference>
<dbReference type="CDD" id="cd02152">
    <property type="entry name" value="OAT"/>
    <property type="match status" value="1"/>
</dbReference>
<dbReference type="Pfam" id="PF01960">
    <property type="entry name" value="ArgJ"/>
    <property type="match status" value="1"/>
</dbReference>
<dbReference type="InterPro" id="IPR002813">
    <property type="entry name" value="Arg_biosynth_ArgJ"/>
</dbReference>
<feature type="binding site" evidence="10">
    <location>
        <position position="148"/>
    </location>
    <ligand>
        <name>substrate</name>
    </ligand>
</feature>
<dbReference type="RefSeq" id="WP_145300002.1">
    <property type="nucleotide sequence ID" value="NZ_CP036299.1"/>
</dbReference>
<keyword evidence="10" id="KW-0511">Multifunctional enzyme</keyword>
<dbReference type="InterPro" id="IPR016117">
    <property type="entry name" value="ArgJ-like_dom_sf"/>
</dbReference>
<evidence type="ECO:0000256" key="1">
    <source>
        <dbReference type="ARBA" id="ARBA00004496"/>
    </source>
</evidence>
<evidence type="ECO:0000256" key="6">
    <source>
        <dbReference type="ARBA" id="ARBA00022605"/>
    </source>
</evidence>
<evidence type="ECO:0000256" key="3">
    <source>
        <dbReference type="ARBA" id="ARBA00011475"/>
    </source>
</evidence>
<comment type="subunit">
    <text evidence="3 10">Heterotetramer of two alpha and two beta chains.</text>
</comment>
<keyword evidence="12" id="KW-1185">Reference proteome</keyword>
<evidence type="ECO:0000256" key="4">
    <source>
        <dbReference type="ARBA" id="ARBA00022490"/>
    </source>
</evidence>
<dbReference type="GO" id="GO:0006526">
    <property type="term" value="P:L-arginine biosynthetic process"/>
    <property type="evidence" value="ECO:0007669"/>
    <property type="project" value="UniProtKB-UniRule"/>
</dbReference>
<dbReference type="KEGG" id="peh:Spb1_24500"/>
<dbReference type="FunFam" id="3.10.20.340:FF:000003">
    <property type="entry name" value="Arginine biosynthesis bifunctional protein ArgJ"/>
    <property type="match status" value="1"/>
</dbReference>
<dbReference type="PANTHER" id="PTHR23100:SF0">
    <property type="entry name" value="ARGININE BIOSYNTHESIS BIFUNCTIONAL PROTEIN ARGJ, MITOCHONDRIAL"/>
    <property type="match status" value="1"/>
</dbReference>